<feature type="non-terminal residue" evidence="1">
    <location>
        <position position="106"/>
    </location>
</feature>
<protein>
    <submittedName>
        <fullName evidence="1">Uncharacterized protein</fullName>
    </submittedName>
</protein>
<evidence type="ECO:0000313" key="1">
    <source>
        <dbReference type="EMBL" id="CRZ04321.1"/>
    </source>
</evidence>
<dbReference type="AlphaFoldDB" id="A0A0H5QRZ7"/>
<sequence>MLAPALIRLRLGIDICITWLRDMCRFQSTPDLLSRAKQSGDRPSYQSNVLCMETSGGSVTDEEVLGEPGTFDDEIVLEFGLEHDFADVERNDVEGGRRAPLQFDWN</sequence>
<reference evidence="1" key="1">
    <citation type="submission" date="2015-04" db="EMBL/GenBank/DDBJ databases">
        <title>The genome sequence of the plant pathogenic Rhizarian Plasmodiophora brassicae reveals insights in its biotrophic life cycle and the origin of chitin synthesis.</title>
        <authorList>
            <person name="Schwelm A."/>
            <person name="Fogelqvist J."/>
            <person name="Knaust A."/>
            <person name="Julke S."/>
            <person name="Lilja T."/>
            <person name="Dhandapani V."/>
            <person name="Bonilla-Rosso G."/>
            <person name="Karlsson M."/>
            <person name="Shevchenko A."/>
            <person name="Choi S.R."/>
            <person name="Kim H.G."/>
            <person name="Park J.Y."/>
            <person name="Lim Y.P."/>
            <person name="Ludwig-Muller J."/>
            <person name="Dixelius C."/>
        </authorList>
    </citation>
    <scope>NUCLEOTIDE SEQUENCE</scope>
    <source>
        <tissue evidence="1">Potato root galls</tissue>
    </source>
</reference>
<dbReference type="EMBL" id="HACM01003879">
    <property type="protein sequence ID" value="CRZ04321.1"/>
    <property type="molecule type" value="Transcribed_RNA"/>
</dbReference>
<name>A0A0H5QRZ7_9EUKA</name>
<accession>A0A0H5QRZ7</accession>
<proteinExistence type="predicted"/>
<organism evidence="1">
    <name type="scientific">Spongospora subterranea</name>
    <dbReference type="NCBI Taxonomy" id="70186"/>
    <lineage>
        <taxon>Eukaryota</taxon>
        <taxon>Sar</taxon>
        <taxon>Rhizaria</taxon>
        <taxon>Endomyxa</taxon>
        <taxon>Phytomyxea</taxon>
        <taxon>Plasmodiophorida</taxon>
        <taxon>Plasmodiophoridae</taxon>
        <taxon>Spongospora</taxon>
    </lineage>
</organism>